<evidence type="ECO:0000259" key="2">
    <source>
        <dbReference type="PROSITE" id="PS51159"/>
    </source>
</evidence>
<sequence length="471" mass="52737">MKTFIYKYTRIIKDKVLKRTAMTENNRYGLVSSMLPVRTDNFARNLHDRFRALGIGDKDENSPVWYQNGNGQTLHPFSSAPLSPEDERGPYDFSNNHIESNGLDQNSDSEYNYLTDIVPRSDPISHCNENGSDGNRDYSSPVFGSPLNNFLGSASSIDELYETASDHSADGDDDITLLARNVRESTPPPSIIENDSDEPPALSVTSNGEDDKNSSNGSSIEIDFNFSDRNEDDSFAEGNRPQVRRCSSLKSGKTPPGTPRRAKIVRFADMMGLDLASVKTFVDEIPRVPISAFHDLTNCEDEPPQSVSNRITTNNSQQKLVLPLFHQPGGQSDFLDIVRKNFVCLENAVLEDNVLFAIKGIVRVRNIDFHKSVFVRYSKDSWRTFVDANATYIENSCDGFSDKFSFLIYANSLTPGQTLEFAVVFQARGEQFWDNNKGSNYSFQCIWSQAPSVTPSTYSSSWQDDCGASFY</sequence>
<evidence type="ECO:0000313" key="3">
    <source>
        <dbReference type="EMBL" id="KAK9881486.1"/>
    </source>
</evidence>
<evidence type="ECO:0000256" key="1">
    <source>
        <dbReference type="SAM" id="MobiDB-lite"/>
    </source>
</evidence>
<protein>
    <recommendedName>
        <fullName evidence="2">CBM21 domain-containing protein</fullName>
    </recommendedName>
</protein>
<comment type="caution">
    <text evidence="3">The sequence shown here is derived from an EMBL/GenBank/DDBJ whole genome shotgun (WGS) entry which is preliminary data.</text>
</comment>
<feature type="compositionally biased region" description="Polar residues" evidence="1">
    <location>
        <begin position="64"/>
        <end position="76"/>
    </location>
</feature>
<evidence type="ECO:0000313" key="4">
    <source>
        <dbReference type="Proteomes" id="UP001431783"/>
    </source>
</evidence>
<name>A0AAW1UCX6_9CUCU</name>
<dbReference type="GO" id="GO:2001069">
    <property type="term" value="F:glycogen binding"/>
    <property type="evidence" value="ECO:0007669"/>
    <property type="project" value="TreeGrafter"/>
</dbReference>
<dbReference type="PROSITE" id="PS51159">
    <property type="entry name" value="CBM21"/>
    <property type="match status" value="1"/>
</dbReference>
<dbReference type="PANTHER" id="PTHR12307">
    <property type="entry name" value="PROTEIN PHOSPHATASE 1 REGULATORY SUBUNIT"/>
    <property type="match status" value="1"/>
</dbReference>
<accession>A0AAW1UCX6</accession>
<feature type="region of interest" description="Disordered" evidence="1">
    <location>
        <begin position="63"/>
        <end position="88"/>
    </location>
</feature>
<dbReference type="Proteomes" id="UP001431783">
    <property type="component" value="Unassembled WGS sequence"/>
</dbReference>
<dbReference type="Gene3D" id="2.60.40.2440">
    <property type="entry name" value="Carbohydrate binding type-21 domain"/>
    <property type="match status" value="1"/>
</dbReference>
<proteinExistence type="predicted"/>
<feature type="domain" description="CBM21" evidence="2">
    <location>
        <begin position="335"/>
        <end position="444"/>
    </location>
</feature>
<dbReference type="PANTHER" id="PTHR12307:SF36">
    <property type="entry name" value="GLYCOGEN-BINDING SUBUNIT 76A"/>
    <property type="match status" value="1"/>
</dbReference>
<reference evidence="3 4" key="1">
    <citation type="submission" date="2023-03" db="EMBL/GenBank/DDBJ databases">
        <title>Genome insight into feeding habits of ladybird beetles.</title>
        <authorList>
            <person name="Li H.-S."/>
            <person name="Huang Y.-H."/>
            <person name="Pang H."/>
        </authorList>
    </citation>
    <scope>NUCLEOTIDE SEQUENCE [LARGE SCALE GENOMIC DNA]</scope>
    <source>
        <strain evidence="3">SYSU_2023b</strain>
        <tissue evidence="3">Whole body</tissue>
    </source>
</reference>
<dbReference type="AlphaFoldDB" id="A0AAW1UCX6"/>
<dbReference type="GO" id="GO:0000164">
    <property type="term" value="C:protein phosphatase type 1 complex"/>
    <property type="evidence" value="ECO:0007669"/>
    <property type="project" value="TreeGrafter"/>
</dbReference>
<dbReference type="InterPro" id="IPR050782">
    <property type="entry name" value="PP1_regulatory_subunit_3"/>
</dbReference>
<dbReference type="GO" id="GO:0005979">
    <property type="term" value="P:regulation of glycogen biosynthetic process"/>
    <property type="evidence" value="ECO:0007669"/>
    <property type="project" value="TreeGrafter"/>
</dbReference>
<gene>
    <name evidence="3" type="ORF">WA026_016371</name>
</gene>
<dbReference type="InterPro" id="IPR005036">
    <property type="entry name" value="CBM21_dom"/>
</dbReference>
<keyword evidence="4" id="KW-1185">Reference proteome</keyword>
<organism evidence="3 4">
    <name type="scientific">Henosepilachna vigintioctopunctata</name>
    <dbReference type="NCBI Taxonomy" id="420089"/>
    <lineage>
        <taxon>Eukaryota</taxon>
        <taxon>Metazoa</taxon>
        <taxon>Ecdysozoa</taxon>
        <taxon>Arthropoda</taxon>
        <taxon>Hexapoda</taxon>
        <taxon>Insecta</taxon>
        <taxon>Pterygota</taxon>
        <taxon>Neoptera</taxon>
        <taxon>Endopterygota</taxon>
        <taxon>Coleoptera</taxon>
        <taxon>Polyphaga</taxon>
        <taxon>Cucujiformia</taxon>
        <taxon>Coccinelloidea</taxon>
        <taxon>Coccinellidae</taxon>
        <taxon>Epilachninae</taxon>
        <taxon>Epilachnini</taxon>
        <taxon>Henosepilachna</taxon>
    </lineage>
</organism>
<dbReference type="Pfam" id="PF03370">
    <property type="entry name" value="CBM_21"/>
    <property type="match status" value="1"/>
</dbReference>
<dbReference type="EMBL" id="JARQZJ010000069">
    <property type="protein sequence ID" value="KAK9881486.1"/>
    <property type="molecule type" value="Genomic_DNA"/>
</dbReference>
<dbReference type="InterPro" id="IPR038175">
    <property type="entry name" value="CBM21_dom_sf"/>
</dbReference>
<feature type="region of interest" description="Disordered" evidence="1">
    <location>
        <begin position="184"/>
        <end position="260"/>
    </location>
</feature>
<dbReference type="GO" id="GO:0008157">
    <property type="term" value="F:protein phosphatase 1 binding"/>
    <property type="evidence" value="ECO:0007669"/>
    <property type="project" value="TreeGrafter"/>
</dbReference>